<dbReference type="SUPFAM" id="SSF50494">
    <property type="entry name" value="Trypsin-like serine proteases"/>
    <property type="match status" value="1"/>
</dbReference>
<feature type="signal peptide" evidence="3">
    <location>
        <begin position="1"/>
        <end position="21"/>
    </location>
</feature>
<evidence type="ECO:0000256" key="1">
    <source>
        <dbReference type="SAM" id="MobiDB-lite"/>
    </source>
</evidence>
<evidence type="ECO:0000256" key="2">
    <source>
        <dbReference type="SAM" id="Phobius"/>
    </source>
</evidence>
<feature type="compositionally biased region" description="Pro residues" evidence="1">
    <location>
        <begin position="325"/>
        <end position="336"/>
    </location>
</feature>
<keyword evidence="2" id="KW-0472">Membrane</keyword>
<protein>
    <recommendedName>
        <fullName evidence="6">Peptidase S1 domain-containing protein</fullName>
    </recommendedName>
</protein>
<evidence type="ECO:0000256" key="3">
    <source>
        <dbReference type="SAM" id="SignalP"/>
    </source>
</evidence>
<feature type="transmembrane region" description="Helical" evidence="2">
    <location>
        <begin position="483"/>
        <end position="507"/>
    </location>
</feature>
<dbReference type="InterPro" id="IPR009003">
    <property type="entry name" value="Peptidase_S1_PA"/>
</dbReference>
<dbReference type="Gene3D" id="2.40.10.10">
    <property type="entry name" value="Trypsin-like serine proteases"/>
    <property type="match status" value="2"/>
</dbReference>
<dbReference type="AlphaFoldDB" id="A0A9W8I1S9"/>
<feature type="compositionally biased region" description="Polar residues" evidence="1">
    <location>
        <begin position="551"/>
        <end position="566"/>
    </location>
</feature>
<feature type="compositionally biased region" description="Low complexity" evidence="1">
    <location>
        <begin position="384"/>
        <end position="406"/>
    </location>
</feature>
<feature type="compositionally biased region" description="Acidic residues" evidence="1">
    <location>
        <begin position="407"/>
        <end position="420"/>
    </location>
</feature>
<feature type="chain" id="PRO_5040883166" description="Peptidase S1 domain-containing protein" evidence="3">
    <location>
        <begin position="22"/>
        <end position="566"/>
    </location>
</feature>
<dbReference type="EMBL" id="JANBUW010001127">
    <property type="protein sequence ID" value="KAJ2844288.1"/>
    <property type="molecule type" value="Genomic_DNA"/>
</dbReference>
<keyword evidence="2" id="KW-0812">Transmembrane</keyword>
<accession>A0A9W8I1S9</accession>
<reference evidence="4" key="1">
    <citation type="submission" date="2022-07" db="EMBL/GenBank/DDBJ databases">
        <title>Phylogenomic reconstructions and comparative analyses of Kickxellomycotina fungi.</title>
        <authorList>
            <person name="Reynolds N.K."/>
            <person name="Stajich J.E."/>
            <person name="Barry K."/>
            <person name="Grigoriev I.V."/>
            <person name="Crous P."/>
            <person name="Smith M.E."/>
        </authorList>
    </citation>
    <scope>NUCLEOTIDE SEQUENCE</scope>
    <source>
        <strain evidence="4">NRRL 1566</strain>
    </source>
</reference>
<keyword evidence="2" id="KW-1133">Transmembrane helix</keyword>
<proteinExistence type="predicted"/>
<keyword evidence="5" id="KW-1185">Reference proteome</keyword>
<sequence>MRLLLLLAICSALLLLQPAFGSTKLAKRSVSASDLSNFRGAILVKNGKPTSCECALIDNKAAFVAANCLDLDGKRFREGVTYEIYFDGAKGNRPAKASVNPADIIIHPRYNPEKYSNNIAILQFSFTEQSSWVNYIAAYRDEWSDIAYVRRILTDANKMTWRTPKVRSFTQTDSGCEKASGLYKYNQDTFYCSRIYTNSVFSSTCNMPYGSIYGVTSSSMGIAGLYSHSVIYGTGVCGGYTEYHYYIVLTNYLKYARSVLGRTPKEFVEDKDGLKGVRRIINYRMKNALSANDDGTYMFGGDMISPRAGLPGPNAEPLPTTAAQPLPPSPPQPNPTNPDVKPTTSSRSPQPTMADENNNDENNDDENNNEGNQDDGDQDDEPVSNPSASSSNDTGSSNVSSMSNSDTDSDSDLVLDEESEEKSSGGNKFTDPADNSSLYDDPEINNELLQTKIPDVTANAAHEEGGVSEDTSQNGEDDQLSKAAIIAMSVVIPVGVILLVVIGFFLYKLHRKDHYGSVWGLRGSKREKTTHALVDEIGGASHGDNLPSYENLHQATSHPAASRLST</sequence>
<name>A0A9W8I1S9_9FUNG</name>
<gene>
    <name evidence="4" type="ORF">IWW36_005245</name>
</gene>
<evidence type="ECO:0008006" key="6">
    <source>
        <dbReference type="Google" id="ProtNLM"/>
    </source>
</evidence>
<evidence type="ECO:0000313" key="4">
    <source>
        <dbReference type="EMBL" id="KAJ2844288.1"/>
    </source>
</evidence>
<feature type="region of interest" description="Disordered" evidence="1">
    <location>
        <begin position="308"/>
        <end position="441"/>
    </location>
</feature>
<dbReference type="Proteomes" id="UP001139887">
    <property type="component" value="Unassembled WGS sequence"/>
</dbReference>
<feature type="compositionally biased region" description="Acidic residues" evidence="1">
    <location>
        <begin position="357"/>
        <end position="382"/>
    </location>
</feature>
<comment type="caution">
    <text evidence="4">The sequence shown here is derived from an EMBL/GenBank/DDBJ whole genome shotgun (WGS) entry which is preliminary data.</text>
</comment>
<keyword evidence="3" id="KW-0732">Signal</keyword>
<feature type="region of interest" description="Disordered" evidence="1">
    <location>
        <begin position="537"/>
        <end position="566"/>
    </location>
</feature>
<feature type="compositionally biased region" description="Polar residues" evidence="1">
    <location>
        <begin position="342"/>
        <end position="351"/>
    </location>
</feature>
<organism evidence="4 5">
    <name type="scientific">Coemansia brasiliensis</name>
    <dbReference type="NCBI Taxonomy" id="2650707"/>
    <lineage>
        <taxon>Eukaryota</taxon>
        <taxon>Fungi</taxon>
        <taxon>Fungi incertae sedis</taxon>
        <taxon>Zoopagomycota</taxon>
        <taxon>Kickxellomycotina</taxon>
        <taxon>Kickxellomycetes</taxon>
        <taxon>Kickxellales</taxon>
        <taxon>Kickxellaceae</taxon>
        <taxon>Coemansia</taxon>
    </lineage>
</organism>
<dbReference type="InterPro" id="IPR043504">
    <property type="entry name" value="Peptidase_S1_PA_chymotrypsin"/>
</dbReference>
<dbReference type="OrthoDB" id="5585802at2759"/>
<evidence type="ECO:0000313" key="5">
    <source>
        <dbReference type="Proteomes" id="UP001139887"/>
    </source>
</evidence>